<dbReference type="EMBL" id="BMPG01000002">
    <property type="protein sequence ID" value="GGL58588.1"/>
    <property type="molecule type" value="Genomic_DNA"/>
</dbReference>
<feature type="compositionally biased region" description="Basic and acidic residues" evidence="1">
    <location>
        <begin position="175"/>
        <end position="184"/>
    </location>
</feature>
<evidence type="ECO:0000313" key="3">
    <source>
        <dbReference type="Proteomes" id="UP000607197"/>
    </source>
</evidence>
<dbReference type="InterPro" id="IPR006311">
    <property type="entry name" value="TAT_signal"/>
</dbReference>
<accession>A0A830FBI8</accession>
<dbReference type="RefSeq" id="WP_188977713.1">
    <property type="nucleotide sequence ID" value="NZ_BMPG01000002.1"/>
</dbReference>
<reference evidence="2" key="1">
    <citation type="journal article" date="2014" name="Int. J. Syst. Evol. Microbiol.">
        <title>Complete genome sequence of Corynebacterium casei LMG S-19264T (=DSM 44701T), isolated from a smear-ripened cheese.</title>
        <authorList>
            <consortium name="US DOE Joint Genome Institute (JGI-PGF)"/>
            <person name="Walter F."/>
            <person name="Albersmeier A."/>
            <person name="Kalinowski J."/>
            <person name="Ruckert C."/>
        </authorList>
    </citation>
    <scope>NUCLEOTIDE SEQUENCE</scope>
    <source>
        <strain evidence="2">JCM 19596</strain>
    </source>
</reference>
<dbReference type="InterPro" id="IPR013320">
    <property type="entry name" value="ConA-like_dom_sf"/>
</dbReference>
<keyword evidence="3" id="KW-1185">Reference proteome</keyword>
<dbReference type="AlphaFoldDB" id="A0A830FBI8"/>
<feature type="compositionally biased region" description="Basic and acidic residues" evidence="1">
    <location>
        <begin position="212"/>
        <end position="222"/>
    </location>
</feature>
<feature type="compositionally biased region" description="Polar residues" evidence="1">
    <location>
        <begin position="223"/>
        <end position="232"/>
    </location>
</feature>
<gene>
    <name evidence="2" type="ORF">GCM10009039_16040</name>
</gene>
<feature type="compositionally biased region" description="Polar residues" evidence="1">
    <location>
        <begin position="188"/>
        <end position="198"/>
    </location>
</feature>
<protein>
    <submittedName>
        <fullName evidence="2">Uncharacterized protein</fullName>
    </submittedName>
</protein>
<dbReference type="Proteomes" id="UP000607197">
    <property type="component" value="Unassembled WGS sequence"/>
</dbReference>
<evidence type="ECO:0000313" key="2">
    <source>
        <dbReference type="EMBL" id="GGL58588.1"/>
    </source>
</evidence>
<organism evidence="2 3">
    <name type="scientific">Halocalculus aciditolerans</name>
    <dbReference type="NCBI Taxonomy" id="1383812"/>
    <lineage>
        <taxon>Archaea</taxon>
        <taxon>Methanobacteriati</taxon>
        <taxon>Methanobacteriota</taxon>
        <taxon>Stenosarchaea group</taxon>
        <taxon>Halobacteria</taxon>
        <taxon>Halobacteriales</taxon>
        <taxon>Halobacteriaceae</taxon>
        <taxon>Halocalculus</taxon>
    </lineage>
</organism>
<evidence type="ECO:0000256" key="1">
    <source>
        <dbReference type="SAM" id="MobiDB-lite"/>
    </source>
</evidence>
<feature type="region of interest" description="Disordered" evidence="1">
    <location>
        <begin position="166"/>
        <end position="232"/>
    </location>
</feature>
<dbReference type="SUPFAM" id="SSF49899">
    <property type="entry name" value="Concanavalin A-like lectins/glucanases"/>
    <property type="match status" value="1"/>
</dbReference>
<dbReference type="PROSITE" id="PS51318">
    <property type="entry name" value="TAT"/>
    <property type="match status" value="1"/>
</dbReference>
<comment type="caution">
    <text evidence="2">The sequence shown here is derived from an EMBL/GenBank/DDBJ whole genome shotgun (WGS) entry which is preliminary data.</text>
</comment>
<sequence length="382" mass="40706">MTDKNSYTRRAALGLMGAGAAFAVSETSGFTQITADRSANVDVASDKNAYLKIVDKDNQVLDSSTTYESAFPVYVTNQTNGALDITISSSNFDISDGSSSTVSSEGTKVASVQLESGTSTDTTGNISVSATNGLNIDLDRSITLGDPSVNNLNLWFDGAVNVNTSKPRSVNSWDARSESGESNRRLKTTSSSASTYQTKPPKDFVPTVKFDGSNKMELRDGSGNESTTDLTSNGDQQATLFFVFQPESSDNNQTLFRFDNGSEYIRYNSSNSTVTADLGSGSTSIQTSTTSENSPYLLTVRVTQNDSDSSTTDVEARINSNSFDTATGISGSLFSANFVVGGDTNGFFIGRLAEARVYNKSLDSNTTPTLDSVTNDLTTKWL</sequence>
<name>A0A830FBI8_9EURY</name>
<reference evidence="2" key="2">
    <citation type="submission" date="2020-09" db="EMBL/GenBank/DDBJ databases">
        <authorList>
            <person name="Sun Q."/>
            <person name="Ohkuma M."/>
        </authorList>
    </citation>
    <scope>NUCLEOTIDE SEQUENCE</scope>
    <source>
        <strain evidence="2">JCM 19596</strain>
    </source>
</reference>
<proteinExistence type="predicted"/>